<dbReference type="EMBL" id="CAHR02000192">
    <property type="protein sequence ID" value="CCG83972.1"/>
    <property type="molecule type" value="Genomic_DNA"/>
</dbReference>
<comment type="caution">
    <text evidence="1">The sequence shown here is derived from an EMBL/GenBank/DDBJ whole genome shotgun (WGS) entry which is preliminary data.</text>
</comment>
<sequence>MDTGFLPVLPVEIFGQIIEQVAADQKAIYKRLATLRSCRSVCHTLDEIVSPYLYRNIPLNGPHSFAKFLNELRAFPERGQLVRTLDFSGFTSVGLGRSRSCNNRILLLTAVTLNECLHLCPNLQEVFLSEALESDIDENVLRTLFIDLKHLKALDFCASDSAEFVQSFQDFLAKQNAWSSQLRHLGLHNCSTLPISFFESLLPHFTSLVRLDLYNTQVSGAGLLSLPQSCPLEVLTLSQCTRITAADLLSFVTTHASSTSLKALSLLYSWNKTHPLSSVPQALDVFVQCLPRTLQILDLAGVELDLQHLAYLPSSLVELGVHDIDVSMQHDIEAVASGVAGEEHKPLLPALQYLLLTQNVISSEQKFAGILATLFPNLSIVESPGFNRLAYVSSLSYSKIAGPGRRDWIRRHGKEALGVEANGQQWHPRKCNMSLSDGTPRGIYDYYSYRV</sequence>
<reference evidence="1 2" key="1">
    <citation type="journal article" date="2013" name="MBio">
        <title>Genome sequencing of the plant pathogen Taphrina deformans, the causal agent of peach leaf curl.</title>
        <authorList>
            <person name="Cisse O.H."/>
            <person name="Almeida J.M.G.C.F."/>
            <person name="Fonseca A."/>
            <person name="Kumar A.A."/>
            <person name="Salojaervi J."/>
            <person name="Overmyer K."/>
            <person name="Hauser P.M."/>
            <person name="Pagni M."/>
        </authorList>
    </citation>
    <scope>NUCLEOTIDE SEQUENCE [LARGE SCALE GENOMIC DNA]</scope>
    <source>
        <strain evidence="2">PYCC 5710 / ATCC 11124 / CBS 356.35 / IMI 108563 / JCM 9778 / NBRC 8474</strain>
    </source>
</reference>
<dbReference type="STRING" id="1097556.R4XE77"/>
<dbReference type="VEuPathDB" id="FungiDB:TAPDE_004323"/>
<proteinExistence type="predicted"/>
<evidence type="ECO:0000313" key="1">
    <source>
        <dbReference type="EMBL" id="CCG83972.1"/>
    </source>
</evidence>
<accession>R4XE77</accession>
<organism evidence="1 2">
    <name type="scientific">Taphrina deformans (strain PYCC 5710 / ATCC 11124 / CBS 356.35 / IMI 108563 / JCM 9778 / NBRC 8474)</name>
    <name type="common">Peach leaf curl fungus</name>
    <name type="synonym">Lalaria deformans</name>
    <dbReference type="NCBI Taxonomy" id="1097556"/>
    <lineage>
        <taxon>Eukaryota</taxon>
        <taxon>Fungi</taxon>
        <taxon>Dikarya</taxon>
        <taxon>Ascomycota</taxon>
        <taxon>Taphrinomycotina</taxon>
        <taxon>Taphrinomycetes</taxon>
        <taxon>Taphrinales</taxon>
        <taxon>Taphrinaceae</taxon>
        <taxon>Taphrina</taxon>
    </lineage>
</organism>
<dbReference type="OrthoDB" id="9994419at2759"/>
<evidence type="ECO:0000313" key="2">
    <source>
        <dbReference type="Proteomes" id="UP000013776"/>
    </source>
</evidence>
<dbReference type="Proteomes" id="UP000013776">
    <property type="component" value="Unassembled WGS sequence"/>
</dbReference>
<gene>
    <name evidence="1" type="ORF">TAPDE_004323</name>
</gene>
<dbReference type="AlphaFoldDB" id="R4XE77"/>
<dbReference type="Gene3D" id="3.80.10.10">
    <property type="entry name" value="Ribonuclease Inhibitor"/>
    <property type="match status" value="1"/>
</dbReference>
<evidence type="ECO:0008006" key="3">
    <source>
        <dbReference type="Google" id="ProtNLM"/>
    </source>
</evidence>
<protein>
    <recommendedName>
        <fullName evidence="3">F-box domain-containing protein</fullName>
    </recommendedName>
</protein>
<dbReference type="eggNOG" id="ENOG502R9EV">
    <property type="taxonomic scope" value="Eukaryota"/>
</dbReference>
<keyword evidence="2" id="KW-1185">Reference proteome</keyword>
<dbReference type="InterPro" id="IPR032675">
    <property type="entry name" value="LRR_dom_sf"/>
</dbReference>
<name>R4XE77_TAPDE</name>
<dbReference type="SUPFAM" id="SSF52047">
    <property type="entry name" value="RNI-like"/>
    <property type="match status" value="1"/>
</dbReference>